<feature type="domain" description="HTH cro/C1-type" evidence="1">
    <location>
        <begin position="33"/>
        <end position="80"/>
    </location>
</feature>
<reference evidence="2 3" key="1">
    <citation type="submission" date="2024-09" db="EMBL/GenBank/DDBJ databases">
        <authorList>
            <person name="Sun Q."/>
            <person name="Mori K."/>
        </authorList>
    </citation>
    <scope>NUCLEOTIDE SEQUENCE [LARGE SCALE GENOMIC DNA]</scope>
    <source>
        <strain evidence="2 3">CGMCC 1.15906</strain>
    </source>
</reference>
<keyword evidence="3" id="KW-1185">Reference proteome</keyword>
<dbReference type="Proteomes" id="UP001589890">
    <property type="component" value="Unassembled WGS sequence"/>
</dbReference>
<dbReference type="InterPro" id="IPR001387">
    <property type="entry name" value="Cro/C1-type_HTH"/>
</dbReference>
<dbReference type="PANTHER" id="PTHR35010:SF2">
    <property type="entry name" value="BLL4672 PROTEIN"/>
    <property type="match status" value="1"/>
</dbReference>
<dbReference type="RefSeq" id="WP_380057302.1">
    <property type="nucleotide sequence ID" value="NZ_JBHLTC010000052.1"/>
</dbReference>
<name>A0ABV6QXI8_9ACTN</name>
<dbReference type="InterPro" id="IPR010982">
    <property type="entry name" value="Lambda_DNA-bd_dom_sf"/>
</dbReference>
<dbReference type="Gene3D" id="3.30.450.180">
    <property type="match status" value="1"/>
</dbReference>
<gene>
    <name evidence="2" type="ORF">ACFFGN_35160</name>
</gene>
<dbReference type="CDD" id="cd00093">
    <property type="entry name" value="HTH_XRE"/>
    <property type="match status" value="1"/>
</dbReference>
<evidence type="ECO:0000313" key="3">
    <source>
        <dbReference type="Proteomes" id="UP001589890"/>
    </source>
</evidence>
<dbReference type="Pfam" id="PF17765">
    <property type="entry name" value="MLTR_LBD"/>
    <property type="match status" value="1"/>
</dbReference>
<dbReference type="EMBL" id="JBHLTC010000052">
    <property type="protein sequence ID" value="MFC0629359.1"/>
    <property type="molecule type" value="Genomic_DNA"/>
</dbReference>
<organism evidence="2 3">
    <name type="scientific">Kribbella deserti</name>
    <dbReference type="NCBI Taxonomy" id="1926257"/>
    <lineage>
        <taxon>Bacteria</taxon>
        <taxon>Bacillati</taxon>
        <taxon>Actinomycetota</taxon>
        <taxon>Actinomycetes</taxon>
        <taxon>Propionibacteriales</taxon>
        <taxon>Kribbellaceae</taxon>
        <taxon>Kribbella</taxon>
    </lineage>
</organism>
<evidence type="ECO:0000259" key="1">
    <source>
        <dbReference type="PROSITE" id="PS50943"/>
    </source>
</evidence>
<dbReference type="SUPFAM" id="SSF47413">
    <property type="entry name" value="lambda repressor-like DNA-binding domains"/>
    <property type="match status" value="1"/>
</dbReference>
<comment type="caution">
    <text evidence="2">The sequence shown here is derived from an EMBL/GenBank/DDBJ whole genome shotgun (WGS) entry which is preliminary data.</text>
</comment>
<proteinExistence type="predicted"/>
<dbReference type="Pfam" id="PF13560">
    <property type="entry name" value="HTH_31"/>
    <property type="match status" value="1"/>
</dbReference>
<dbReference type="InterPro" id="IPR041413">
    <property type="entry name" value="MLTR_LBD"/>
</dbReference>
<protein>
    <submittedName>
        <fullName evidence="2">Helix-turn-helix domain-containing protein</fullName>
    </submittedName>
</protein>
<evidence type="ECO:0000313" key="2">
    <source>
        <dbReference type="EMBL" id="MFC0629359.1"/>
    </source>
</evidence>
<dbReference type="PANTHER" id="PTHR35010">
    <property type="entry name" value="BLL4672 PROTEIN-RELATED"/>
    <property type="match status" value="1"/>
</dbReference>
<dbReference type="Gene3D" id="1.10.260.40">
    <property type="entry name" value="lambda repressor-like DNA-binding domains"/>
    <property type="match status" value="1"/>
</dbReference>
<sequence>MNNQLGEFLKARRAAVTPDQVDLPRTGVRRVPGLRREEVASLAGLSVDYYARLEQGREQHPSPSVLSALARVLNLNPDAQRYLFGVAGASAPIARGQRKISPNLVALINDWPAHPVVVADSCHNIVATNQLGAALYGGHQHSDNIARLIFLDPDGPTLFRNWDRSAASCAASMRALAGQNPNHAELMALVGELTVRSEVFAGLWAKAEVLDKASEFLHLHHPVVGDLDLHYEALRPNGSPDLLVKVYRSPNAEMTEKLAMLGSLTAATPAPVEADEVPIREES</sequence>
<accession>A0ABV6QXI8</accession>
<dbReference type="PROSITE" id="PS50943">
    <property type="entry name" value="HTH_CROC1"/>
    <property type="match status" value="1"/>
</dbReference>
<dbReference type="SMART" id="SM00530">
    <property type="entry name" value="HTH_XRE"/>
    <property type="match status" value="1"/>
</dbReference>